<dbReference type="InterPro" id="IPR027417">
    <property type="entry name" value="P-loop_NTPase"/>
</dbReference>
<dbReference type="AlphaFoldDB" id="F3G5M0"/>
<dbReference type="EMBL" id="AEAI01000403">
    <property type="protein sequence ID" value="EGH42370.1"/>
    <property type="molecule type" value="Genomic_DNA"/>
</dbReference>
<protein>
    <recommendedName>
        <fullName evidence="1">Endonuclease GajA/Old nuclease/RecF-like AAA domain-containing protein</fullName>
    </recommendedName>
</protein>
<feature type="domain" description="Endonuclease GajA/Old nuclease/RecF-like AAA" evidence="1">
    <location>
        <begin position="37"/>
        <end position="167"/>
    </location>
</feature>
<dbReference type="Proteomes" id="UP000004986">
    <property type="component" value="Unassembled WGS sequence"/>
</dbReference>
<reference evidence="2 3" key="1">
    <citation type="journal article" date="2011" name="PLoS Pathog.">
        <title>Dynamic evolution of pathogenicity revealed by sequencing and comparative genomics of 19 Pseudomonas syringae isolates.</title>
        <authorList>
            <person name="Baltrus D.A."/>
            <person name="Nishimura M.T."/>
            <person name="Romanchuk A."/>
            <person name="Chang J.H."/>
            <person name="Mukhtar M.S."/>
            <person name="Cherkis K."/>
            <person name="Roach J."/>
            <person name="Grant S.R."/>
            <person name="Jones C.D."/>
            <person name="Dangl J.L."/>
        </authorList>
    </citation>
    <scope>NUCLEOTIDE SEQUENCE [LARGE SCALE GENOMIC DNA]</scope>
    <source>
        <strain evidence="2 3">1704B</strain>
    </source>
</reference>
<proteinExistence type="predicted"/>
<dbReference type="HOGENOM" id="CLU_1208974_0_0_6"/>
<evidence type="ECO:0000313" key="3">
    <source>
        <dbReference type="Proteomes" id="UP000004986"/>
    </source>
</evidence>
<evidence type="ECO:0000313" key="2">
    <source>
        <dbReference type="EMBL" id="EGH42370.1"/>
    </source>
</evidence>
<comment type="caution">
    <text evidence="2">The sequence shown here is derived from an EMBL/GenBank/DDBJ whole genome shotgun (WGS) entry which is preliminary data.</text>
</comment>
<keyword evidence="3" id="KW-1185">Reference proteome</keyword>
<dbReference type="InterPro" id="IPR041685">
    <property type="entry name" value="AAA_GajA/Old/RecF-like"/>
</dbReference>
<dbReference type="Pfam" id="PF13175">
    <property type="entry name" value="AAA_15"/>
    <property type="match status" value="1"/>
</dbReference>
<dbReference type="PANTHER" id="PTHR43581:SF2">
    <property type="entry name" value="EXCINUCLEASE ATPASE SUBUNIT"/>
    <property type="match status" value="1"/>
</dbReference>
<evidence type="ECO:0000259" key="1">
    <source>
        <dbReference type="Pfam" id="PF13175"/>
    </source>
</evidence>
<organism evidence="2 3">
    <name type="scientific">Pseudomonas syringae pv. pisi str. 1704B</name>
    <dbReference type="NCBI Taxonomy" id="629263"/>
    <lineage>
        <taxon>Bacteria</taxon>
        <taxon>Pseudomonadati</taxon>
        <taxon>Pseudomonadota</taxon>
        <taxon>Gammaproteobacteria</taxon>
        <taxon>Pseudomonadales</taxon>
        <taxon>Pseudomonadaceae</taxon>
        <taxon>Pseudomonas</taxon>
        <taxon>Pseudomonas syringae</taxon>
    </lineage>
</organism>
<dbReference type="PANTHER" id="PTHR43581">
    <property type="entry name" value="ATP/GTP PHOSPHATASE"/>
    <property type="match status" value="1"/>
</dbReference>
<dbReference type="Gene3D" id="3.40.50.300">
    <property type="entry name" value="P-loop containing nucleotide triphosphate hydrolases"/>
    <property type="match status" value="1"/>
</dbReference>
<accession>F3G5M0</accession>
<dbReference type="BioCyc" id="PSYR629263:G11X0-1481-MONOMER"/>
<sequence>MGEVASDLKEKFISVTYLGPLRSHPSRFYAPRGDQNESVGKLGENVARFIYEQSPEITEKINGWFERFEIPYELSARSIGDNVTGTVICLQLRDIRSNVVVGPSDVGFGIGQMLPIIVEGIVREDSIICVEQPEIHLHPRLQAHLADFIIETSKKNQWIIETHSESLLLRLQHRIFQGLEKEKISINYVDPTPYGGEIINIPLDDDGDFLREFPEGFFEERLREKRIRR</sequence>
<gene>
    <name evidence="2" type="ORF">PSYPI_08080</name>
</gene>
<name>F3G5M0_PSESJ</name>
<dbReference type="SUPFAM" id="SSF52540">
    <property type="entry name" value="P-loop containing nucleoside triphosphate hydrolases"/>
    <property type="match status" value="1"/>
</dbReference>
<dbReference type="InterPro" id="IPR051396">
    <property type="entry name" value="Bact_Antivir_Def_Nuclease"/>
</dbReference>